<keyword evidence="2" id="KW-0812">Transmembrane</keyword>
<dbReference type="CDD" id="cd12797">
    <property type="entry name" value="M23_peptidase"/>
    <property type="match status" value="1"/>
</dbReference>
<sequence length="276" mass="31041">MDEHELTGKKKDKLKQNYRLVILDDETLQEVSTYKLSLLNLYMLLSSVFVLLGLIIILLFVFTPLKTFLPGYGDVEANKQFIELTQKTEELENDILAMNEYLERSKTRLVGTSEGDSRIESFDENPSNIPINLDLDQEYTNRSPKKIVNKAKLGQYYLLTPLLGPISAEFDPNRKHFGVDILGPKNSAVKAIMDGYVISSDWTLESGNTIAIQHANNIVSFYKHNSSLLKKAGSFVQAGEAIAIIGNSGTLSDGPHLHFELWYNGHPVNPTEFINF</sequence>
<proteinExistence type="predicted"/>
<comment type="caution">
    <text evidence="4">The sequence shown here is derived from an EMBL/GenBank/DDBJ whole genome shotgun (WGS) entry which is preliminary data.</text>
</comment>
<dbReference type="RefSeq" id="WP_235294255.1">
    <property type="nucleotide sequence ID" value="NZ_BSOH01000021.1"/>
</dbReference>
<dbReference type="Proteomes" id="UP001156666">
    <property type="component" value="Unassembled WGS sequence"/>
</dbReference>
<evidence type="ECO:0000256" key="2">
    <source>
        <dbReference type="SAM" id="Phobius"/>
    </source>
</evidence>
<feature type="transmembrane region" description="Helical" evidence="2">
    <location>
        <begin position="41"/>
        <end position="62"/>
    </location>
</feature>
<protein>
    <submittedName>
        <fullName evidence="4">Peptidase M23</fullName>
    </submittedName>
</protein>
<evidence type="ECO:0000256" key="1">
    <source>
        <dbReference type="ARBA" id="ARBA00022729"/>
    </source>
</evidence>
<name>A0AA37STN1_9BACT</name>
<accession>A0AA37STN1</accession>
<keyword evidence="5" id="KW-1185">Reference proteome</keyword>
<dbReference type="InterPro" id="IPR050570">
    <property type="entry name" value="Cell_wall_metabolism_enzyme"/>
</dbReference>
<keyword evidence="2" id="KW-0472">Membrane</keyword>
<evidence type="ECO:0000259" key="3">
    <source>
        <dbReference type="Pfam" id="PF01551"/>
    </source>
</evidence>
<gene>
    <name evidence="4" type="ORF">GCM10007940_32370</name>
</gene>
<dbReference type="Gene3D" id="2.70.70.10">
    <property type="entry name" value="Glucose Permease (Domain IIA)"/>
    <property type="match status" value="1"/>
</dbReference>
<keyword evidence="2" id="KW-1133">Transmembrane helix</keyword>
<dbReference type="GO" id="GO:0004222">
    <property type="term" value="F:metalloendopeptidase activity"/>
    <property type="evidence" value="ECO:0007669"/>
    <property type="project" value="TreeGrafter"/>
</dbReference>
<dbReference type="AlphaFoldDB" id="A0AA37STN1"/>
<organism evidence="4 5">
    <name type="scientific">Portibacter lacus</name>
    <dbReference type="NCBI Taxonomy" id="1099794"/>
    <lineage>
        <taxon>Bacteria</taxon>
        <taxon>Pseudomonadati</taxon>
        <taxon>Bacteroidota</taxon>
        <taxon>Saprospiria</taxon>
        <taxon>Saprospirales</taxon>
        <taxon>Haliscomenobacteraceae</taxon>
        <taxon>Portibacter</taxon>
    </lineage>
</organism>
<evidence type="ECO:0000313" key="4">
    <source>
        <dbReference type="EMBL" id="GLR18621.1"/>
    </source>
</evidence>
<reference evidence="4" key="1">
    <citation type="journal article" date="2014" name="Int. J. Syst. Evol. Microbiol.">
        <title>Complete genome sequence of Corynebacterium casei LMG S-19264T (=DSM 44701T), isolated from a smear-ripened cheese.</title>
        <authorList>
            <consortium name="US DOE Joint Genome Institute (JGI-PGF)"/>
            <person name="Walter F."/>
            <person name="Albersmeier A."/>
            <person name="Kalinowski J."/>
            <person name="Ruckert C."/>
        </authorList>
    </citation>
    <scope>NUCLEOTIDE SEQUENCE</scope>
    <source>
        <strain evidence="4">NBRC 108769</strain>
    </source>
</reference>
<dbReference type="Pfam" id="PF01551">
    <property type="entry name" value="Peptidase_M23"/>
    <property type="match status" value="1"/>
</dbReference>
<reference evidence="4" key="2">
    <citation type="submission" date="2023-01" db="EMBL/GenBank/DDBJ databases">
        <title>Draft genome sequence of Portibacter lacus strain NBRC 108769.</title>
        <authorList>
            <person name="Sun Q."/>
            <person name="Mori K."/>
        </authorList>
    </citation>
    <scope>NUCLEOTIDE SEQUENCE</scope>
    <source>
        <strain evidence="4">NBRC 108769</strain>
    </source>
</reference>
<dbReference type="PANTHER" id="PTHR21666:SF289">
    <property type="entry name" value="L-ALA--D-GLU ENDOPEPTIDASE"/>
    <property type="match status" value="1"/>
</dbReference>
<dbReference type="InterPro" id="IPR016047">
    <property type="entry name" value="M23ase_b-sheet_dom"/>
</dbReference>
<dbReference type="InterPro" id="IPR011055">
    <property type="entry name" value="Dup_hybrid_motif"/>
</dbReference>
<dbReference type="SUPFAM" id="SSF51261">
    <property type="entry name" value="Duplicated hybrid motif"/>
    <property type="match status" value="1"/>
</dbReference>
<evidence type="ECO:0000313" key="5">
    <source>
        <dbReference type="Proteomes" id="UP001156666"/>
    </source>
</evidence>
<dbReference type="EMBL" id="BSOH01000021">
    <property type="protein sequence ID" value="GLR18621.1"/>
    <property type="molecule type" value="Genomic_DNA"/>
</dbReference>
<keyword evidence="1" id="KW-0732">Signal</keyword>
<dbReference type="PANTHER" id="PTHR21666">
    <property type="entry name" value="PEPTIDASE-RELATED"/>
    <property type="match status" value="1"/>
</dbReference>
<feature type="domain" description="M23ase beta-sheet core" evidence="3">
    <location>
        <begin position="175"/>
        <end position="270"/>
    </location>
</feature>